<reference evidence="2" key="1">
    <citation type="journal article" date="2006" name="PLoS Biol.">
        <title>Macronuclear genome sequence of the ciliate Tetrahymena thermophila, a model eukaryote.</title>
        <authorList>
            <person name="Eisen J.A."/>
            <person name="Coyne R.S."/>
            <person name="Wu M."/>
            <person name="Wu D."/>
            <person name="Thiagarajan M."/>
            <person name="Wortman J.R."/>
            <person name="Badger J.H."/>
            <person name="Ren Q."/>
            <person name="Amedeo P."/>
            <person name="Jones K.M."/>
            <person name="Tallon L.J."/>
            <person name="Delcher A.L."/>
            <person name="Salzberg S.L."/>
            <person name="Silva J.C."/>
            <person name="Haas B.J."/>
            <person name="Majoros W.H."/>
            <person name="Farzad M."/>
            <person name="Carlton J.M."/>
            <person name="Smith R.K. Jr."/>
            <person name="Garg J."/>
            <person name="Pearlman R.E."/>
            <person name="Karrer K.M."/>
            <person name="Sun L."/>
            <person name="Manning G."/>
            <person name="Elde N.C."/>
            <person name="Turkewitz A.P."/>
            <person name="Asai D.J."/>
            <person name="Wilkes D.E."/>
            <person name="Wang Y."/>
            <person name="Cai H."/>
            <person name="Collins K."/>
            <person name="Stewart B.A."/>
            <person name="Lee S.R."/>
            <person name="Wilamowska K."/>
            <person name="Weinberg Z."/>
            <person name="Ruzzo W.L."/>
            <person name="Wloga D."/>
            <person name="Gaertig J."/>
            <person name="Frankel J."/>
            <person name="Tsao C.-C."/>
            <person name="Gorovsky M.A."/>
            <person name="Keeling P.J."/>
            <person name="Waller R.F."/>
            <person name="Patron N.J."/>
            <person name="Cherry J.M."/>
            <person name="Stover N.A."/>
            <person name="Krieger C.J."/>
            <person name="del Toro C."/>
            <person name="Ryder H.F."/>
            <person name="Williamson S.C."/>
            <person name="Barbeau R.A."/>
            <person name="Hamilton E.P."/>
            <person name="Orias E."/>
        </authorList>
    </citation>
    <scope>NUCLEOTIDE SEQUENCE [LARGE SCALE GENOMIC DNA]</scope>
    <source>
        <strain evidence="2">SB210</strain>
    </source>
</reference>
<dbReference type="RefSeq" id="XP_001024307.2">
    <property type="nucleotide sequence ID" value="XM_001024307.2"/>
</dbReference>
<proteinExistence type="predicted"/>
<evidence type="ECO:0000313" key="1">
    <source>
        <dbReference type="EMBL" id="EAS04062.2"/>
    </source>
</evidence>
<dbReference type="Proteomes" id="UP000009168">
    <property type="component" value="Unassembled WGS sequence"/>
</dbReference>
<name>Q248I3_TETTS</name>
<dbReference type="InParanoid" id="Q248I3"/>
<protein>
    <submittedName>
        <fullName evidence="1">Uncharacterized protein</fullName>
    </submittedName>
</protein>
<dbReference type="HOGENOM" id="CLU_2643479_0_0_1"/>
<dbReference type="AlphaFoldDB" id="Q248I3"/>
<dbReference type="GeneID" id="7826736"/>
<dbReference type="KEGG" id="tet:TTHERM_00531820"/>
<keyword evidence="2" id="KW-1185">Reference proteome</keyword>
<organism evidence="1 2">
    <name type="scientific">Tetrahymena thermophila (strain SB210)</name>
    <dbReference type="NCBI Taxonomy" id="312017"/>
    <lineage>
        <taxon>Eukaryota</taxon>
        <taxon>Sar</taxon>
        <taxon>Alveolata</taxon>
        <taxon>Ciliophora</taxon>
        <taxon>Intramacronucleata</taxon>
        <taxon>Oligohymenophorea</taxon>
        <taxon>Hymenostomatida</taxon>
        <taxon>Tetrahymenina</taxon>
        <taxon>Tetrahymenidae</taxon>
        <taxon>Tetrahymena</taxon>
    </lineage>
</organism>
<sequence length="69" mass="7812">MQNKQFSPTGYDNNGKSGGCNQCASCKYNLSEGSSDYPYMQCDIGYYSTNRYFTDGNESDYKKCDQVKL</sequence>
<accession>Q248I3</accession>
<evidence type="ECO:0000313" key="2">
    <source>
        <dbReference type="Proteomes" id="UP000009168"/>
    </source>
</evidence>
<gene>
    <name evidence="1" type="ORF">TTHERM_00531820</name>
</gene>
<dbReference type="EMBL" id="GG662455">
    <property type="protein sequence ID" value="EAS04062.2"/>
    <property type="molecule type" value="Genomic_DNA"/>
</dbReference>